<protein>
    <recommendedName>
        <fullName evidence="1">CRAL-TRIO domain-containing protein</fullName>
    </recommendedName>
</protein>
<reference evidence="2" key="1">
    <citation type="submission" date="2022-01" db="EMBL/GenBank/DDBJ databases">
        <authorList>
            <person name="King R."/>
        </authorList>
    </citation>
    <scope>NUCLEOTIDE SEQUENCE</scope>
</reference>
<dbReference type="InterPro" id="IPR036273">
    <property type="entry name" value="CRAL/TRIO_N_dom_sf"/>
</dbReference>
<accession>A0A9N9SY08</accession>
<sequence length="298" mass="34273">MTFKEINVEQVYQNDNKLKKQDVLALAEWMKKQPHLPKATELQLAIFLHSSNYSNEMAKNVIESYFTMKTLCPDFLGSRTLHDNVLKLAVNTYVFSILPKQALGGETVVISKLMDTNLSNFTALGMLKLMDVALALFIHENGPPCGFQLVFDMQNSSLAHFLKVNPMLIKKFIYYLQDAMPIRLKHIHFINPAFFLDKVFSLIKPTMKKELFELFVVHSDLKTLFAYIPQDILPKDYGGNCKSLLEFQEQEKQKIEDGEAFLKFQESQVVDESKRQGQSKYNESLFGIDGSFKTLEFD</sequence>
<evidence type="ECO:0000313" key="3">
    <source>
        <dbReference type="Proteomes" id="UP001153709"/>
    </source>
</evidence>
<dbReference type="InterPro" id="IPR001251">
    <property type="entry name" value="CRAL-TRIO_dom"/>
</dbReference>
<dbReference type="SUPFAM" id="SSF52087">
    <property type="entry name" value="CRAL/TRIO domain"/>
    <property type="match status" value="1"/>
</dbReference>
<feature type="domain" description="CRAL-TRIO" evidence="1">
    <location>
        <begin position="58"/>
        <end position="245"/>
    </location>
</feature>
<dbReference type="PANTHER" id="PTHR10174:SF213">
    <property type="entry name" value="CRAL-TRIO DOMAIN-CONTAINING PROTEIN"/>
    <property type="match status" value="1"/>
</dbReference>
<organism evidence="2 3">
    <name type="scientific">Diabrotica balteata</name>
    <name type="common">Banded cucumber beetle</name>
    <dbReference type="NCBI Taxonomy" id="107213"/>
    <lineage>
        <taxon>Eukaryota</taxon>
        <taxon>Metazoa</taxon>
        <taxon>Ecdysozoa</taxon>
        <taxon>Arthropoda</taxon>
        <taxon>Hexapoda</taxon>
        <taxon>Insecta</taxon>
        <taxon>Pterygota</taxon>
        <taxon>Neoptera</taxon>
        <taxon>Endopterygota</taxon>
        <taxon>Coleoptera</taxon>
        <taxon>Polyphaga</taxon>
        <taxon>Cucujiformia</taxon>
        <taxon>Chrysomeloidea</taxon>
        <taxon>Chrysomelidae</taxon>
        <taxon>Galerucinae</taxon>
        <taxon>Diabroticina</taxon>
        <taxon>Diabroticites</taxon>
        <taxon>Diabrotica</taxon>
    </lineage>
</organism>
<dbReference type="OrthoDB" id="6432525at2759"/>
<dbReference type="EMBL" id="OU898278">
    <property type="protein sequence ID" value="CAG9831679.1"/>
    <property type="molecule type" value="Genomic_DNA"/>
</dbReference>
<dbReference type="InterPro" id="IPR036865">
    <property type="entry name" value="CRAL-TRIO_dom_sf"/>
</dbReference>
<dbReference type="GO" id="GO:1902936">
    <property type="term" value="F:phosphatidylinositol bisphosphate binding"/>
    <property type="evidence" value="ECO:0007669"/>
    <property type="project" value="TreeGrafter"/>
</dbReference>
<dbReference type="SUPFAM" id="SSF46938">
    <property type="entry name" value="CRAL/TRIO N-terminal domain"/>
    <property type="match status" value="1"/>
</dbReference>
<evidence type="ECO:0000313" key="2">
    <source>
        <dbReference type="EMBL" id="CAG9831679.1"/>
    </source>
</evidence>
<dbReference type="Pfam" id="PF00650">
    <property type="entry name" value="CRAL_TRIO"/>
    <property type="match status" value="1"/>
</dbReference>
<dbReference type="CDD" id="cd00170">
    <property type="entry name" value="SEC14"/>
    <property type="match status" value="1"/>
</dbReference>
<dbReference type="PRINTS" id="PR00180">
    <property type="entry name" value="CRETINALDHBP"/>
</dbReference>
<keyword evidence="3" id="KW-1185">Reference proteome</keyword>
<name>A0A9N9SY08_DIABA</name>
<dbReference type="Proteomes" id="UP001153709">
    <property type="component" value="Chromosome 3"/>
</dbReference>
<dbReference type="SMART" id="SM00516">
    <property type="entry name" value="SEC14"/>
    <property type="match status" value="1"/>
</dbReference>
<dbReference type="Gene3D" id="3.40.525.10">
    <property type="entry name" value="CRAL-TRIO lipid binding domain"/>
    <property type="match status" value="1"/>
</dbReference>
<gene>
    <name evidence="2" type="ORF">DIABBA_LOCUS5251</name>
</gene>
<dbReference type="AlphaFoldDB" id="A0A9N9SY08"/>
<dbReference type="PANTHER" id="PTHR10174">
    <property type="entry name" value="ALPHA-TOCOPHEROL TRANSFER PROTEIN-RELATED"/>
    <property type="match status" value="1"/>
</dbReference>
<proteinExistence type="predicted"/>
<dbReference type="GO" id="GO:0016020">
    <property type="term" value="C:membrane"/>
    <property type="evidence" value="ECO:0007669"/>
    <property type="project" value="TreeGrafter"/>
</dbReference>
<evidence type="ECO:0000259" key="1">
    <source>
        <dbReference type="PROSITE" id="PS50191"/>
    </source>
</evidence>
<dbReference type="PROSITE" id="PS50191">
    <property type="entry name" value="CRAL_TRIO"/>
    <property type="match status" value="1"/>
</dbReference>